<dbReference type="EMBL" id="GFDF01002178">
    <property type="protein sequence ID" value="JAV11906.1"/>
    <property type="molecule type" value="Transcribed_RNA"/>
</dbReference>
<feature type="compositionally biased region" description="Low complexity" evidence="1">
    <location>
        <begin position="298"/>
        <end position="307"/>
    </location>
</feature>
<evidence type="ECO:0000313" key="2">
    <source>
        <dbReference type="EMBL" id="JAV11906.1"/>
    </source>
</evidence>
<dbReference type="GO" id="GO:0016874">
    <property type="term" value="F:ligase activity"/>
    <property type="evidence" value="ECO:0007669"/>
    <property type="project" value="UniProtKB-KW"/>
</dbReference>
<accession>A0A1L8DZT6</accession>
<dbReference type="GO" id="GO:0005737">
    <property type="term" value="C:cytoplasm"/>
    <property type="evidence" value="ECO:0007669"/>
    <property type="project" value="TreeGrafter"/>
</dbReference>
<dbReference type="PANTHER" id="PTHR13017:SF0">
    <property type="entry name" value="METHENYLTETRAHYDROFOLATE SYNTHASE DOMAIN-CONTAINING PROTEIN"/>
    <property type="match status" value="1"/>
</dbReference>
<reference evidence="2" key="1">
    <citation type="submission" date="2016-12" db="EMBL/GenBank/DDBJ databases">
        <title>An insight into the sialome and mialome of the sand fly, Nyssomyia neivai.</title>
        <authorList>
            <person name="Sebastian V."/>
            <person name="Goulart T.M."/>
            <person name="Oliveira W."/>
            <person name="Calvo E."/>
            <person name="Oliveira L.F."/>
            <person name="Pinto M.C."/>
            <person name="Rosselino A.M."/>
            <person name="Ribeiro J.M."/>
        </authorList>
    </citation>
    <scope>NUCLEOTIDE SEQUENCE</scope>
</reference>
<dbReference type="InterPro" id="IPR024185">
    <property type="entry name" value="FTHF_cligase-like_sf"/>
</dbReference>
<organism evidence="2">
    <name type="scientific">Nyssomyia neivai</name>
    <dbReference type="NCBI Taxonomy" id="330878"/>
    <lineage>
        <taxon>Eukaryota</taxon>
        <taxon>Metazoa</taxon>
        <taxon>Ecdysozoa</taxon>
        <taxon>Arthropoda</taxon>
        <taxon>Hexapoda</taxon>
        <taxon>Insecta</taxon>
        <taxon>Pterygota</taxon>
        <taxon>Neoptera</taxon>
        <taxon>Endopterygota</taxon>
        <taxon>Diptera</taxon>
        <taxon>Nematocera</taxon>
        <taxon>Psychodoidea</taxon>
        <taxon>Psychodidae</taxon>
        <taxon>Nyssomyia</taxon>
    </lineage>
</organism>
<dbReference type="Pfam" id="PF01812">
    <property type="entry name" value="5-FTHF_cyc-lig"/>
    <property type="match status" value="1"/>
</dbReference>
<feature type="compositionally biased region" description="Basic and acidic residues" evidence="1">
    <location>
        <begin position="320"/>
        <end position="342"/>
    </location>
</feature>
<dbReference type="InterPro" id="IPR037171">
    <property type="entry name" value="NagB/RpiA_transferase-like"/>
</dbReference>
<feature type="region of interest" description="Disordered" evidence="1">
    <location>
        <begin position="271"/>
        <end position="346"/>
    </location>
</feature>
<feature type="compositionally biased region" description="Basic residues" evidence="1">
    <location>
        <begin position="310"/>
        <end position="319"/>
    </location>
</feature>
<evidence type="ECO:0000256" key="1">
    <source>
        <dbReference type="SAM" id="MobiDB-lite"/>
    </source>
</evidence>
<name>A0A1L8DZT6_9DIPT</name>
<proteinExistence type="predicted"/>
<sequence length="455" mass="52051">MENMEPAKENGDVAKSEEITKRSIRVQVWKKLLEQKAATHTNYVYNRITNFVGAEKAAALLADTQEFKNAQRIKINTDKPQEPIKLLALGAGKPLYVSPVRDSNALLAKIEAPADADLTVQKQLIRPQALRENGQEIPYDTDMKLDMIVIGSVAVDRDGRRIGKGNGYVDLDFALLVDCGVITNDTLIVTTVHDAQVSDNLQLELFKSYDVPVDMIVTPTEVIRVAKRLPRPKGIEWNLLSNRRLGIVPVLKVIKEKKEESGTAIELKAEDTDVETNRKPRQNRNKRFMRRSRKPRNSENNGDNNENQRNRRPRRKFPRRRSERDNQNGQENPDKPAGDRRRGTLHSNNICIKVTNISKNIRVKDIKQEIRKRGCNPHFISWKNGRCFLYFHKPATDLEQATEDLLNSLANLKVSIQNEEQVEEVELRVEVMKMNQDRNNKNDLNRIETTDVTAV</sequence>
<protein>
    <submittedName>
        <fullName evidence="2">Putative 5-formyltetrahydrofolate cyclo-ligase</fullName>
    </submittedName>
</protein>
<feature type="compositionally biased region" description="Basic residues" evidence="1">
    <location>
        <begin position="279"/>
        <end position="295"/>
    </location>
</feature>
<dbReference type="InterPro" id="IPR002698">
    <property type="entry name" value="FTHF_cligase"/>
</dbReference>
<dbReference type="PANTHER" id="PTHR13017">
    <property type="entry name" value="5-FORMYLTETRAHYDROFOLATE CYCLO-LIGASE-RELATED"/>
    <property type="match status" value="1"/>
</dbReference>
<dbReference type="AlphaFoldDB" id="A0A1L8DZT6"/>
<keyword evidence="2" id="KW-0436">Ligase</keyword>
<dbReference type="Gene3D" id="3.40.50.10420">
    <property type="entry name" value="NagB/RpiA/CoA transferase-like"/>
    <property type="match status" value="1"/>
</dbReference>
<dbReference type="SUPFAM" id="SSF100950">
    <property type="entry name" value="NagB/RpiA/CoA transferase-like"/>
    <property type="match status" value="1"/>
</dbReference>